<evidence type="ECO:0000313" key="2">
    <source>
        <dbReference type="Proteomes" id="UP001054945"/>
    </source>
</evidence>
<comment type="caution">
    <text evidence="1">The sequence shown here is derived from an EMBL/GenBank/DDBJ whole genome shotgun (WGS) entry which is preliminary data.</text>
</comment>
<organism evidence="1 2">
    <name type="scientific">Caerostris extrusa</name>
    <name type="common">Bark spider</name>
    <name type="synonym">Caerostris bankana</name>
    <dbReference type="NCBI Taxonomy" id="172846"/>
    <lineage>
        <taxon>Eukaryota</taxon>
        <taxon>Metazoa</taxon>
        <taxon>Ecdysozoa</taxon>
        <taxon>Arthropoda</taxon>
        <taxon>Chelicerata</taxon>
        <taxon>Arachnida</taxon>
        <taxon>Araneae</taxon>
        <taxon>Araneomorphae</taxon>
        <taxon>Entelegynae</taxon>
        <taxon>Araneoidea</taxon>
        <taxon>Araneidae</taxon>
        <taxon>Caerostris</taxon>
    </lineage>
</organism>
<proteinExistence type="predicted"/>
<sequence>MDKTQFAKRETPKLCCHGQFSNPKFPTVVSKRCAGFSFGIVFPLWYATVTLAITHGEWMMGCALELIGDSSESPPISSLVNLEGSACLRAFGMGSVQPLLIICVL</sequence>
<name>A0AAV4XR23_CAEEX</name>
<dbReference type="Proteomes" id="UP001054945">
    <property type="component" value="Unassembled WGS sequence"/>
</dbReference>
<gene>
    <name evidence="1" type="ORF">CEXT_602511</name>
</gene>
<dbReference type="EMBL" id="BPLR01000651">
    <property type="protein sequence ID" value="GIY96375.1"/>
    <property type="molecule type" value="Genomic_DNA"/>
</dbReference>
<evidence type="ECO:0000313" key="1">
    <source>
        <dbReference type="EMBL" id="GIY96375.1"/>
    </source>
</evidence>
<protein>
    <submittedName>
        <fullName evidence="1">Uncharacterized protein</fullName>
    </submittedName>
</protein>
<dbReference type="AlphaFoldDB" id="A0AAV4XR23"/>
<keyword evidence="2" id="KW-1185">Reference proteome</keyword>
<accession>A0AAV4XR23</accession>
<reference evidence="1 2" key="1">
    <citation type="submission" date="2021-06" db="EMBL/GenBank/DDBJ databases">
        <title>Caerostris extrusa draft genome.</title>
        <authorList>
            <person name="Kono N."/>
            <person name="Arakawa K."/>
        </authorList>
    </citation>
    <scope>NUCLEOTIDE SEQUENCE [LARGE SCALE GENOMIC DNA]</scope>
</reference>